<dbReference type="FunFam" id="3.40.30.10:FF:000013">
    <property type="entry name" value="Blast:Protein SCO1 homolog, mitochondrial"/>
    <property type="match status" value="1"/>
</dbReference>
<dbReference type="PANTHER" id="PTHR12151:SF25">
    <property type="entry name" value="LINALOOL DEHYDRATASE_ISOMERASE DOMAIN-CONTAINING PROTEIN"/>
    <property type="match status" value="1"/>
</dbReference>
<dbReference type="Pfam" id="PF02630">
    <property type="entry name" value="SCO1-SenC"/>
    <property type="match status" value="1"/>
</dbReference>
<feature type="domain" description="Thioredoxin" evidence="5">
    <location>
        <begin position="35"/>
        <end position="198"/>
    </location>
</feature>
<keyword evidence="2 3" id="KW-0186">Copper</keyword>
<evidence type="ECO:0000256" key="3">
    <source>
        <dbReference type="PIRSR" id="PIRSR603782-1"/>
    </source>
</evidence>
<dbReference type="STRING" id="281362.AT959_00780"/>
<dbReference type="CDD" id="cd02968">
    <property type="entry name" value="SCO"/>
    <property type="match status" value="1"/>
</dbReference>
<dbReference type="InterPro" id="IPR013766">
    <property type="entry name" value="Thioredoxin_domain"/>
</dbReference>
<accession>A0A133XPA6</accession>
<dbReference type="Proteomes" id="UP000070186">
    <property type="component" value="Unassembled WGS sequence"/>
</dbReference>
<sequence length="200" mass="21491">MSERILLAIAALLAALVVGLGLFWHPEPTEWQLPKLASANGGDFTLQSVNGPVSLSDYRGKVVLVYFGYTYCPDICPTSLVATAEGLKQLKPEELAKVAMVFISVDPERDTPARLKEYVDFFHPAIVGVTGTPESLADIARAYGAFYAKQRVDTAGGGYVVDHSADTYIVGPDGKLAGKIAHATPPDQVVVALRKYLNQP</sequence>
<feature type="binding site" evidence="3">
    <location>
        <position position="163"/>
    </location>
    <ligand>
        <name>Cu cation</name>
        <dbReference type="ChEBI" id="CHEBI:23378"/>
    </ligand>
</feature>
<dbReference type="InterPro" id="IPR003782">
    <property type="entry name" value="SCO1/SenC"/>
</dbReference>
<dbReference type="InterPro" id="IPR036249">
    <property type="entry name" value="Thioredoxin-like_sf"/>
</dbReference>
<gene>
    <name evidence="6" type="ORF">AT959_00780</name>
</gene>
<dbReference type="Gene3D" id="3.40.30.10">
    <property type="entry name" value="Glutaredoxin"/>
    <property type="match status" value="1"/>
</dbReference>
<evidence type="ECO:0000313" key="6">
    <source>
        <dbReference type="EMBL" id="KXB32763.1"/>
    </source>
</evidence>
<keyword evidence="3" id="KW-0479">Metal-binding</keyword>
<comment type="similarity">
    <text evidence="1">Belongs to the SCO1/2 family.</text>
</comment>
<evidence type="ECO:0000259" key="5">
    <source>
        <dbReference type="PROSITE" id="PS51352"/>
    </source>
</evidence>
<dbReference type="RefSeq" id="WP_066879458.1">
    <property type="nucleotide sequence ID" value="NZ_LODL01000002.1"/>
</dbReference>
<feature type="binding site" evidence="3">
    <location>
        <position position="76"/>
    </location>
    <ligand>
        <name>Cu cation</name>
        <dbReference type="ChEBI" id="CHEBI:23378"/>
    </ligand>
</feature>
<dbReference type="PROSITE" id="PS51352">
    <property type="entry name" value="THIOREDOXIN_2"/>
    <property type="match status" value="1"/>
</dbReference>
<evidence type="ECO:0000313" key="7">
    <source>
        <dbReference type="Proteomes" id="UP000070186"/>
    </source>
</evidence>
<keyword evidence="4" id="KW-1015">Disulfide bond</keyword>
<keyword evidence="7" id="KW-1185">Reference proteome</keyword>
<dbReference type="PANTHER" id="PTHR12151">
    <property type="entry name" value="ELECTRON TRANSPORT PROTIN SCO1/SENC FAMILY MEMBER"/>
    <property type="match status" value="1"/>
</dbReference>
<dbReference type="GO" id="GO:0046872">
    <property type="term" value="F:metal ion binding"/>
    <property type="evidence" value="ECO:0007669"/>
    <property type="project" value="UniProtKB-KW"/>
</dbReference>
<evidence type="ECO:0000256" key="2">
    <source>
        <dbReference type="ARBA" id="ARBA00023008"/>
    </source>
</evidence>
<evidence type="ECO:0000256" key="4">
    <source>
        <dbReference type="PIRSR" id="PIRSR603782-2"/>
    </source>
</evidence>
<dbReference type="SUPFAM" id="SSF52833">
    <property type="entry name" value="Thioredoxin-like"/>
    <property type="match status" value="1"/>
</dbReference>
<feature type="disulfide bond" description="Redox-active" evidence="4">
    <location>
        <begin position="72"/>
        <end position="76"/>
    </location>
</feature>
<feature type="binding site" evidence="3">
    <location>
        <position position="72"/>
    </location>
    <ligand>
        <name>Cu cation</name>
        <dbReference type="ChEBI" id="CHEBI:23378"/>
    </ligand>
</feature>
<reference evidence="6 7" key="1">
    <citation type="submission" date="2015-12" db="EMBL/GenBank/DDBJ databases">
        <title>Nitrous oxide reduction kinetics distinguish bacteria harboring typical versus atypical NosZ.</title>
        <authorList>
            <person name="Yoon S."/>
            <person name="Nissen S."/>
            <person name="Park D."/>
            <person name="Sanford R.A."/>
            <person name="Loeffler F.E."/>
        </authorList>
    </citation>
    <scope>NUCLEOTIDE SEQUENCE [LARGE SCALE GENOMIC DNA]</scope>
    <source>
        <strain evidence="6 7">ATCC BAA-841</strain>
    </source>
</reference>
<comment type="caution">
    <text evidence="6">The sequence shown here is derived from an EMBL/GenBank/DDBJ whole genome shotgun (WGS) entry which is preliminary data.</text>
</comment>
<organism evidence="6 7">
    <name type="scientific">Dechloromonas denitrificans</name>
    <dbReference type="NCBI Taxonomy" id="281362"/>
    <lineage>
        <taxon>Bacteria</taxon>
        <taxon>Pseudomonadati</taxon>
        <taxon>Pseudomonadota</taxon>
        <taxon>Betaproteobacteria</taxon>
        <taxon>Rhodocyclales</taxon>
        <taxon>Azonexaceae</taxon>
        <taxon>Dechloromonas</taxon>
    </lineage>
</organism>
<name>A0A133XPA6_9RHOO</name>
<dbReference type="EMBL" id="LODL01000002">
    <property type="protein sequence ID" value="KXB32763.1"/>
    <property type="molecule type" value="Genomic_DNA"/>
</dbReference>
<proteinExistence type="inferred from homology"/>
<evidence type="ECO:0000256" key="1">
    <source>
        <dbReference type="ARBA" id="ARBA00010996"/>
    </source>
</evidence>
<protein>
    <submittedName>
        <fullName evidence="6">Electron transport protein SCO1/SenC</fullName>
    </submittedName>
</protein>
<dbReference type="AlphaFoldDB" id="A0A133XPA6"/>